<dbReference type="Gene3D" id="3.40.220.10">
    <property type="entry name" value="Leucine Aminopeptidase, subunit E, domain 1"/>
    <property type="match status" value="1"/>
</dbReference>
<evidence type="ECO:0000256" key="1">
    <source>
        <dbReference type="SAM" id="MobiDB-lite"/>
    </source>
</evidence>
<dbReference type="Pfam" id="PF01661">
    <property type="entry name" value="Macro"/>
    <property type="match status" value="1"/>
</dbReference>
<feature type="region of interest" description="Disordered" evidence="1">
    <location>
        <begin position="1"/>
        <end position="77"/>
    </location>
</feature>
<dbReference type="WBParaSite" id="PSAMB.scaffold12size138133.g210.t1">
    <property type="protein sequence ID" value="PSAMB.scaffold12size138133.g210.t1"/>
    <property type="gene ID" value="PSAMB.scaffold12size138133.g210"/>
</dbReference>
<keyword evidence="3" id="KW-1185">Reference proteome</keyword>
<dbReference type="AlphaFoldDB" id="A0A914UVV6"/>
<dbReference type="InterPro" id="IPR002589">
    <property type="entry name" value="Macro_dom"/>
</dbReference>
<protein>
    <recommendedName>
        <fullName evidence="2">Macro domain-containing protein</fullName>
    </recommendedName>
</protein>
<feature type="domain" description="Macro" evidence="2">
    <location>
        <begin position="250"/>
        <end position="331"/>
    </location>
</feature>
<reference evidence="4" key="1">
    <citation type="submission" date="2022-11" db="UniProtKB">
        <authorList>
            <consortium name="WormBaseParasite"/>
        </authorList>
    </citation>
    <scope>IDENTIFICATION</scope>
</reference>
<dbReference type="SUPFAM" id="SSF52949">
    <property type="entry name" value="Macro domain-like"/>
    <property type="match status" value="1"/>
</dbReference>
<accession>A0A914UVV6</accession>
<evidence type="ECO:0000313" key="3">
    <source>
        <dbReference type="Proteomes" id="UP000887566"/>
    </source>
</evidence>
<dbReference type="InterPro" id="IPR043472">
    <property type="entry name" value="Macro_dom-like"/>
</dbReference>
<evidence type="ECO:0000313" key="4">
    <source>
        <dbReference type="WBParaSite" id="PSAMB.scaffold12size138133.g210.t1"/>
    </source>
</evidence>
<name>A0A914UVV6_9BILA</name>
<evidence type="ECO:0000259" key="2">
    <source>
        <dbReference type="Pfam" id="PF01661"/>
    </source>
</evidence>
<proteinExistence type="predicted"/>
<sequence length="338" mass="37957">MTAIDDQEPINAVSQKKRSKSVKAEPTSKKMTSKVPRQKSQSPTKSSKLPQKQTLENNNDIMPKATGKGPKKKLKEMNQTAQVTNYRSDLMQELLQKTPKFDDSTEESEANRKLTNEDILSVGHKALLDKQAQFLNNMTPIVKYQQAKVGDVLTIEDVDMWEKIASKITLKVTEKNEVQVKKKAASKLASSTKAETNLEPLYAISKANNSKIALKQADIAQLAVDAVVCSTDQYMSDLNMSKTIREGGKPELSEEYKAIVTHWSKEQENSKQPVLLPEGDALITCGYTLPAYYVIWVSVPRGHDNELVHVLYKCYMSALDIAENYACKTIVKYSREYM</sequence>
<dbReference type="Proteomes" id="UP000887566">
    <property type="component" value="Unplaced"/>
</dbReference>
<organism evidence="3 4">
    <name type="scientific">Plectus sambesii</name>
    <dbReference type="NCBI Taxonomy" id="2011161"/>
    <lineage>
        <taxon>Eukaryota</taxon>
        <taxon>Metazoa</taxon>
        <taxon>Ecdysozoa</taxon>
        <taxon>Nematoda</taxon>
        <taxon>Chromadorea</taxon>
        <taxon>Plectida</taxon>
        <taxon>Plectina</taxon>
        <taxon>Plectoidea</taxon>
        <taxon>Plectidae</taxon>
        <taxon>Plectus</taxon>
    </lineage>
</organism>
<feature type="compositionally biased region" description="Polar residues" evidence="1">
    <location>
        <begin position="38"/>
        <end position="60"/>
    </location>
</feature>